<gene>
    <name evidence="2" type="ORF">S06H3_42619</name>
</gene>
<dbReference type="Pfam" id="PF13701">
    <property type="entry name" value="DDE_Tnp_1_4"/>
    <property type="match status" value="1"/>
</dbReference>
<feature type="non-terminal residue" evidence="2">
    <location>
        <position position="1"/>
    </location>
</feature>
<dbReference type="InterPro" id="IPR025668">
    <property type="entry name" value="Tnp_DDE_dom"/>
</dbReference>
<dbReference type="SUPFAM" id="SSF53098">
    <property type="entry name" value="Ribonuclease H-like"/>
    <property type="match status" value="1"/>
</dbReference>
<evidence type="ECO:0000313" key="2">
    <source>
        <dbReference type="EMBL" id="GAI40140.1"/>
    </source>
</evidence>
<evidence type="ECO:0000259" key="1">
    <source>
        <dbReference type="Pfam" id="PF13701"/>
    </source>
</evidence>
<dbReference type="EMBL" id="BARV01026369">
    <property type="protein sequence ID" value="GAI40140.1"/>
    <property type="molecule type" value="Genomic_DNA"/>
</dbReference>
<protein>
    <recommendedName>
        <fullName evidence="1">Transposase DDE domain-containing protein</fullName>
    </recommendedName>
</protein>
<dbReference type="AlphaFoldDB" id="X1PM62"/>
<reference evidence="2" key="1">
    <citation type="journal article" date="2014" name="Front. Microbiol.">
        <title>High frequency of phylogenetically diverse reductive dehalogenase-homologous genes in deep subseafloor sedimentary metagenomes.</title>
        <authorList>
            <person name="Kawai M."/>
            <person name="Futagami T."/>
            <person name="Toyoda A."/>
            <person name="Takaki Y."/>
            <person name="Nishi S."/>
            <person name="Hori S."/>
            <person name="Arai W."/>
            <person name="Tsubouchi T."/>
            <person name="Morono Y."/>
            <person name="Uchiyama I."/>
            <person name="Ito T."/>
            <person name="Fujiyama A."/>
            <person name="Inagaki F."/>
            <person name="Takami H."/>
        </authorList>
    </citation>
    <scope>NUCLEOTIDE SEQUENCE</scope>
    <source>
        <strain evidence="2">Expedition CK06-06</strain>
    </source>
</reference>
<sequence length="235" mass="28368">RLDKGYFGEDTFQYLEEEGTRYVAASKNAHPLRKKAASVPDKEWEEIEKDSLYLTEIEYAYDTWKKRRRMIIKKSLLPNPNYDRGEKDIFGNPLEVPFRVEYSFYVTNIPQIELDKLSCYRFYNNRATVETRIKEQKLGFNLDKLPVHNIEGNDVYIILVGLAYNILNWFKRFLLPEEFKSRCIKWIRMYLLNLPAIIQRKKKQYFIKFSKFYPYKELIDCIFRELARGKPYYVV</sequence>
<proteinExistence type="predicted"/>
<accession>X1PM62</accession>
<feature type="domain" description="Transposase DDE" evidence="1">
    <location>
        <begin position="1"/>
        <end position="228"/>
    </location>
</feature>
<organism evidence="2">
    <name type="scientific">marine sediment metagenome</name>
    <dbReference type="NCBI Taxonomy" id="412755"/>
    <lineage>
        <taxon>unclassified sequences</taxon>
        <taxon>metagenomes</taxon>
        <taxon>ecological metagenomes</taxon>
    </lineage>
</organism>
<comment type="caution">
    <text evidence="2">The sequence shown here is derived from an EMBL/GenBank/DDBJ whole genome shotgun (WGS) entry which is preliminary data.</text>
</comment>
<name>X1PM62_9ZZZZ</name>
<dbReference type="InterPro" id="IPR012337">
    <property type="entry name" value="RNaseH-like_sf"/>
</dbReference>